<dbReference type="AlphaFoldDB" id="A0A2P9ANI6"/>
<dbReference type="InterPro" id="IPR005175">
    <property type="entry name" value="PPC_dom"/>
</dbReference>
<name>A0A2P9ANI6_9HYPH</name>
<dbReference type="PIRSF" id="PIRSF016702">
    <property type="entry name" value="DNA_bp_PD1"/>
    <property type="match status" value="1"/>
</dbReference>
<feature type="domain" description="PPC" evidence="1">
    <location>
        <begin position="27"/>
        <end position="165"/>
    </location>
</feature>
<proteinExistence type="predicted"/>
<dbReference type="InterPro" id="IPR025707">
    <property type="entry name" value="DNA_bp_PD1"/>
</dbReference>
<evidence type="ECO:0000313" key="3">
    <source>
        <dbReference type="Proteomes" id="UP000245698"/>
    </source>
</evidence>
<evidence type="ECO:0000259" key="1">
    <source>
        <dbReference type="PROSITE" id="PS51742"/>
    </source>
</evidence>
<dbReference type="Pfam" id="PF03479">
    <property type="entry name" value="PCC"/>
    <property type="match status" value="1"/>
</dbReference>
<organism evidence="2 3">
    <name type="scientific">Mesorhizobium delmotii</name>
    <dbReference type="NCBI Taxonomy" id="1631247"/>
    <lineage>
        <taxon>Bacteria</taxon>
        <taxon>Pseudomonadati</taxon>
        <taxon>Pseudomonadota</taxon>
        <taxon>Alphaproteobacteria</taxon>
        <taxon>Hyphomicrobiales</taxon>
        <taxon>Phyllobacteriaceae</taxon>
        <taxon>Mesorhizobium</taxon>
    </lineage>
</organism>
<protein>
    <recommendedName>
        <fullName evidence="1">PPC domain-containing protein</fullName>
    </recommendedName>
</protein>
<dbReference type="PANTHER" id="PTHR34988">
    <property type="entry name" value="PROTEIN, PUTATIVE-RELATED"/>
    <property type="match status" value="1"/>
</dbReference>
<keyword evidence="3" id="KW-1185">Reference proteome</keyword>
<reference evidence="3" key="1">
    <citation type="submission" date="2016-12" db="EMBL/GenBank/DDBJ databases">
        <authorList>
            <person name="Brunel B."/>
        </authorList>
    </citation>
    <scope>NUCLEOTIDE SEQUENCE [LARGE SCALE GENOMIC DNA]</scope>
</reference>
<accession>A0A2P9ANI6</accession>
<gene>
    <name evidence="2" type="ORF">BQ8482_30084</name>
</gene>
<evidence type="ECO:0000313" key="2">
    <source>
        <dbReference type="EMBL" id="SJM32628.1"/>
    </source>
</evidence>
<dbReference type="SUPFAM" id="SSF117856">
    <property type="entry name" value="AF0104/ALDC/Ptd012-like"/>
    <property type="match status" value="1"/>
</dbReference>
<dbReference type="Proteomes" id="UP000245698">
    <property type="component" value="Unassembled WGS sequence"/>
</dbReference>
<dbReference type="PANTHER" id="PTHR34988:SF1">
    <property type="entry name" value="DNA-BINDING PROTEIN"/>
    <property type="match status" value="1"/>
</dbReference>
<sequence>MHIILGGGGKGRHGVWSEIMKSQLVAESAGQRTFVVVLDPGEEAFAALTSFAVEQDIGGASLTALGAFETATVGWFDFGQKTFRKIPVREQCEVLSAIGDVAIGDDGKPSLHIHAVLGLRDGTTRGGHLLEGIVRPTLEVTLVEAPGHLRRRKRPELGIALIDLDA</sequence>
<dbReference type="CDD" id="cd11378">
    <property type="entry name" value="DUF296"/>
    <property type="match status" value="1"/>
</dbReference>
<dbReference type="Gene3D" id="3.30.1330.80">
    <property type="entry name" value="Hypothetical protein, similar to alpha- acetolactate decarboxylase, domain 2"/>
    <property type="match status" value="1"/>
</dbReference>
<dbReference type="EMBL" id="FUIG01000037">
    <property type="protein sequence ID" value="SJM32628.1"/>
    <property type="molecule type" value="Genomic_DNA"/>
</dbReference>
<dbReference type="PROSITE" id="PS51742">
    <property type="entry name" value="PPC"/>
    <property type="match status" value="1"/>
</dbReference>